<dbReference type="Proteomes" id="UP000824002">
    <property type="component" value="Unassembled WGS sequence"/>
</dbReference>
<name>A0A9D1FLC5_9FIRM</name>
<dbReference type="EMBL" id="DVJP01000018">
    <property type="protein sequence ID" value="HIS75573.1"/>
    <property type="molecule type" value="Genomic_DNA"/>
</dbReference>
<dbReference type="PANTHER" id="PTHR43673:SF10">
    <property type="entry name" value="NADH DEHYDROGENASE_NAD(P)H NITROREDUCTASE XCC3605-RELATED"/>
    <property type="match status" value="1"/>
</dbReference>
<reference evidence="4" key="2">
    <citation type="journal article" date="2021" name="PeerJ">
        <title>Extensive microbial diversity within the chicken gut microbiome revealed by metagenomics and culture.</title>
        <authorList>
            <person name="Gilroy R."/>
            <person name="Ravi A."/>
            <person name="Getino M."/>
            <person name="Pursley I."/>
            <person name="Horton D.L."/>
            <person name="Alikhan N.F."/>
            <person name="Baker D."/>
            <person name="Gharbi K."/>
            <person name="Hall N."/>
            <person name="Watson M."/>
            <person name="Adriaenssens E.M."/>
            <person name="Foster-Nyarko E."/>
            <person name="Jarju S."/>
            <person name="Secka A."/>
            <person name="Antonio M."/>
            <person name="Oren A."/>
            <person name="Chaudhuri R.R."/>
            <person name="La Ragione R."/>
            <person name="Hildebrand F."/>
            <person name="Pallen M.J."/>
        </authorList>
    </citation>
    <scope>NUCLEOTIDE SEQUENCE</scope>
    <source>
        <strain evidence="4">CHK199-13235</strain>
    </source>
</reference>
<comment type="similarity">
    <text evidence="1">Belongs to the nitroreductase family.</text>
</comment>
<organism evidence="4 5">
    <name type="scientific">Candidatus Merdivicinus excrementipullorum</name>
    <dbReference type="NCBI Taxonomy" id="2840867"/>
    <lineage>
        <taxon>Bacteria</taxon>
        <taxon>Bacillati</taxon>
        <taxon>Bacillota</taxon>
        <taxon>Clostridia</taxon>
        <taxon>Eubacteriales</taxon>
        <taxon>Oscillospiraceae</taxon>
        <taxon>Oscillospiraceae incertae sedis</taxon>
        <taxon>Candidatus Merdivicinus</taxon>
    </lineage>
</organism>
<dbReference type="Pfam" id="PF00881">
    <property type="entry name" value="Nitroreductase"/>
    <property type="match status" value="1"/>
</dbReference>
<evidence type="ECO:0000313" key="5">
    <source>
        <dbReference type="Proteomes" id="UP000824002"/>
    </source>
</evidence>
<reference evidence="4" key="1">
    <citation type="submission" date="2020-10" db="EMBL/GenBank/DDBJ databases">
        <authorList>
            <person name="Gilroy R."/>
        </authorList>
    </citation>
    <scope>NUCLEOTIDE SEQUENCE</scope>
    <source>
        <strain evidence="4">CHK199-13235</strain>
    </source>
</reference>
<evidence type="ECO:0000256" key="1">
    <source>
        <dbReference type="ARBA" id="ARBA00007118"/>
    </source>
</evidence>
<dbReference type="PANTHER" id="PTHR43673">
    <property type="entry name" value="NAD(P)H NITROREDUCTASE YDGI-RELATED"/>
    <property type="match status" value="1"/>
</dbReference>
<dbReference type="InterPro" id="IPR000415">
    <property type="entry name" value="Nitroreductase-like"/>
</dbReference>
<dbReference type="InterPro" id="IPR029479">
    <property type="entry name" value="Nitroreductase"/>
</dbReference>
<proteinExistence type="inferred from homology"/>
<dbReference type="Gene3D" id="3.40.109.10">
    <property type="entry name" value="NADH Oxidase"/>
    <property type="match status" value="1"/>
</dbReference>
<gene>
    <name evidence="4" type="ORF">IAB51_02075</name>
</gene>
<evidence type="ECO:0000259" key="3">
    <source>
        <dbReference type="Pfam" id="PF00881"/>
    </source>
</evidence>
<keyword evidence="2" id="KW-0560">Oxidoreductase</keyword>
<comment type="caution">
    <text evidence="4">The sequence shown here is derived from an EMBL/GenBank/DDBJ whole genome shotgun (WGS) entry which is preliminary data.</text>
</comment>
<dbReference type="SUPFAM" id="SSF55469">
    <property type="entry name" value="FMN-dependent nitroreductase-like"/>
    <property type="match status" value="1"/>
</dbReference>
<feature type="domain" description="Nitroreductase" evidence="3">
    <location>
        <begin position="5"/>
        <end position="176"/>
    </location>
</feature>
<dbReference type="AlphaFoldDB" id="A0A9D1FLC5"/>
<evidence type="ECO:0000313" key="4">
    <source>
        <dbReference type="EMBL" id="HIS75573.1"/>
    </source>
</evidence>
<dbReference type="GO" id="GO:0016491">
    <property type="term" value="F:oxidoreductase activity"/>
    <property type="evidence" value="ECO:0007669"/>
    <property type="project" value="UniProtKB-KW"/>
</dbReference>
<evidence type="ECO:0000256" key="2">
    <source>
        <dbReference type="ARBA" id="ARBA00023002"/>
    </source>
</evidence>
<protein>
    <submittedName>
        <fullName evidence="4">Nitroreductase family protein</fullName>
    </submittedName>
</protein>
<sequence>MIPEIQSRRSIRQYTSQPVSRQQILAVLEAGNRAPSAKNRHPWRFLVLTGKAKSDAVSAMRRGIERERNGEALLPGSARHLAGAEYTARIMEQAPAVIFISNPLGTPLDAQLSPEERVYELANFQSLGACIQNICLEAEAQGLGSLWICDIFFAYEELSRLAGMEGELAAAVALGYAAEHPAARPRKKLEDIVEWREG</sequence>
<accession>A0A9D1FLC5</accession>